<reference evidence="1 2" key="1">
    <citation type="submission" date="2022-09" db="EMBL/GenBank/DDBJ databases">
        <authorList>
            <person name="Kop L."/>
        </authorList>
    </citation>
    <scope>NUCLEOTIDE SEQUENCE [LARGE SCALE GENOMIC DNA]</scope>
    <source>
        <strain evidence="1 2">347</strain>
    </source>
</reference>
<evidence type="ECO:0000313" key="1">
    <source>
        <dbReference type="EMBL" id="CAI2717620.1"/>
    </source>
</evidence>
<protein>
    <submittedName>
        <fullName evidence="1">Uncharacterized protein</fullName>
    </submittedName>
</protein>
<dbReference type="Proteomes" id="UP001157733">
    <property type="component" value="Chromosome"/>
</dbReference>
<keyword evidence="2" id="KW-1185">Reference proteome</keyword>
<proteinExistence type="predicted"/>
<accession>A0ABN8VUZ4</accession>
<dbReference type="RefSeq" id="WP_282010546.1">
    <property type="nucleotide sequence ID" value="NZ_OX336137.1"/>
</dbReference>
<name>A0ABN8VUZ4_9BACT</name>
<gene>
    <name evidence="1" type="ORF">NSPWAT_0761</name>
</gene>
<sequence>MNLYKAYSLIPSSRLTGDHEEDDIRIEWIVYFRDEPLPVHKILADYPQALEMHEEQSAPQYLRWIQSRVNNLLQEEEKEELERYLTEKYGMPVYFEKMILPIDVKKLPWFRERYINSMVMLHERGDPFILNTCVVGMVSPFKNLNAVNTVTEFLQEIDRQNEV</sequence>
<organism evidence="1 2">
    <name type="scientific">Nitrospina watsonii</name>
    <dbReference type="NCBI Taxonomy" id="1323948"/>
    <lineage>
        <taxon>Bacteria</taxon>
        <taxon>Pseudomonadati</taxon>
        <taxon>Nitrospinota/Tectimicrobiota group</taxon>
        <taxon>Nitrospinota</taxon>
        <taxon>Nitrospinia</taxon>
        <taxon>Nitrospinales</taxon>
        <taxon>Nitrospinaceae</taxon>
        <taxon>Nitrospina</taxon>
    </lineage>
</organism>
<dbReference type="EMBL" id="OX336137">
    <property type="protein sequence ID" value="CAI2717620.1"/>
    <property type="molecule type" value="Genomic_DNA"/>
</dbReference>
<evidence type="ECO:0000313" key="2">
    <source>
        <dbReference type="Proteomes" id="UP001157733"/>
    </source>
</evidence>